<dbReference type="EMBL" id="BK016034">
    <property type="protein sequence ID" value="DAF90680.1"/>
    <property type="molecule type" value="Genomic_DNA"/>
</dbReference>
<accession>A0A8S5U890</accession>
<proteinExistence type="predicted"/>
<reference evidence="1" key="1">
    <citation type="journal article" date="2021" name="Proc. Natl. Acad. Sci. U.S.A.">
        <title>A Catalog of Tens of Thousands of Viruses from Human Metagenomes Reveals Hidden Associations with Chronic Diseases.</title>
        <authorList>
            <person name="Tisza M.J."/>
            <person name="Buck C.B."/>
        </authorList>
    </citation>
    <scope>NUCLEOTIDE SEQUENCE</scope>
    <source>
        <strain evidence="1">CtDS752</strain>
    </source>
</reference>
<keyword evidence="1" id="KW-0255">Endonuclease</keyword>
<keyword evidence="1" id="KW-0378">Hydrolase</keyword>
<dbReference type="GO" id="GO:0004519">
    <property type="term" value="F:endonuclease activity"/>
    <property type="evidence" value="ECO:0007669"/>
    <property type="project" value="UniProtKB-KW"/>
</dbReference>
<name>A0A8S5U890_9CAUD</name>
<keyword evidence="1" id="KW-0540">Nuclease</keyword>
<organism evidence="1">
    <name type="scientific">Siphoviridae sp. ctDS752</name>
    <dbReference type="NCBI Taxonomy" id="2825386"/>
    <lineage>
        <taxon>Viruses</taxon>
        <taxon>Duplodnaviria</taxon>
        <taxon>Heunggongvirae</taxon>
        <taxon>Uroviricota</taxon>
        <taxon>Caudoviricetes</taxon>
    </lineage>
</organism>
<protein>
    <submittedName>
        <fullName evidence="1">HNH endonuclease bacteriophage, HNH Endonuclease, DNA.52A</fullName>
    </submittedName>
</protein>
<evidence type="ECO:0000313" key="1">
    <source>
        <dbReference type="EMBL" id="DAF90680.1"/>
    </source>
</evidence>
<sequence length="139" mass="16625">MIIRTYNELMLLPTFKERFEYLKLSGRVGEETFGFDRWINQKFYRSAEWKHIRDQVIIRDNGCDLGVEGREIYGKILIHHMNPITKKDILDRTDLLLNPMYLISVTKQTHDAIHYSDESILMNDPIVRSRNDTCPWRHD</sequence>